<name>A0A6J5T9A8_9CAUD</name>
<evidence type="ECO:0000313" key="1">
    <source>
        <dbReference type="EMBL" id="CAB4241111.1"/>
    </source>
</evidence>
<sequence>MSIQDTALTRALALLKVSGVPYAVLMPSGDTTITEGYEFHPTAPPAPPEPVKGKRIQTVPRGTYKAVHFPILSTMQPGDTRIIEVPDHLDVEGLRSSACGWASVNWGNDTYLTECSKNARTFTIARIL</sequence>
<evidence type="ECO:0000313" key="2">
    <source>
        <dbReference type="EMBL" id="CAB5219161.1"/>
    </source>
</evidence>
<dbReference type="EMBL" id="LR797820">
    <property type="protein sequence ID" value="CAB4241111.1"/>
    <property type="molecule type" value="Genomic_DNA"/>
</dbReference>
<dbReference type="EMBL" id="LR798273">
    <property type="protein sequence ID" value="CAB5219161.1"/>
    <property type="molecule type" value="Genomic_DNA"/>
</dbReference>
<reference evidence="1" key="1">
    <citation type="submission" date="2020-05" db="EMBL/GenBank/DDBJ databases">
        <authorList>
            <person name="Chiriac C."/>
            <person name="Salcher M."/>
            <person name="Ghai R."/>
            <person name="Kavagutti S V."/>
        </authorList>
    </citation>
    <scope>NUCLEOTIDE SEQUENCE</scope>
</reference>
<protein>
    <submittedName>
        <fullName evidence="1">Uncharacterized protein</fullName>
    </submittedName>
</protein>
<organism evidence="1">
    <name type="scientific">uncultured Caudovirales phage</name>
    <dbReference type="NCBI Taxonomy" id="2100421"/>
    <lineage>
        <taxon>Viruses</taxon>
        <taxon>Duplodnaviria</taxon>
        <taxon>Heunggongvirae</taxon>
        <taxon>Uroviricota</taxon>
        <taxon>Caudoviricetes</taxon>
        <taxon>Peduoviridae</taxon>
        <taxon>Maltschvirus</taxon>
        <taxon>Maltschvirus maltsch</taxon>
    </lineage>
</organism>
<gene>
    <name evidence="2" type="ORF">UFOVP228_33</name>
    <name evidence="1" type="ORF">UFOVP47_69</name>
</gene>
<proteinExistence type="predicted"/>
<accession>A0A6J5T9A8</accession>